<evidence type="ECO:0000313" key="1">
    <source>
        <dbReference type="EMBL" id="KAF9622218.1"/>
    </source>
</evidence>
<dbReference type="InterPro" id="IPR037177">
    <property type="entry name" value="DLC_sf"/>
</dbReference>
<dbReference type="EMBL" id="JADFTS010000002">
    <property type="protein sequence ID" value="KAF9622218.1"/>
    <property type="molecule type" value="Genomic_DNA"/>
</dbReference>
<evidence type="ECO:0000313" key="2">
    <source>
        <dbReference type="Proteomes" id="UP000631114"/>
    </source>
</evidence>
<dbReference type="InterPro" id="IPR001372">
    <property type="entry name" value="Dynein_light_chain_typ-1/2"/>
</dbReference>
<proteinExistence type="predicted"/>
<gene>
    <name evidence="1" type="ORF">IFM89_030076</name>
</gene>
<sequence>MPSLEVIKGRPKKLMGGFAILPPKESARSSDMPATKRLVFEGLRFRQVSEANVEISADQSPIAFLVAGSYVTHETHHFVYFYLDQKAILLFKSG</sequence>
<accession>A0A835ISH6</accession>
<comment type="caution">
    <text evidence="1">The sequence shown here is derived from an EMBL/GenBank/DDBJ whole genome shotgun (WGS) entry which is preliminary data.</text>
</comment>
<keyword evidence="2" id="KW-1185">Reference proteome</keyword>
<dbReference type="OrthoDB" id="10033309at2759"/>
<name>A0A835ISH6_9MAGN</name>
<dbReference type="GO" id="GO:0030286">
    <property type="term" value="C:dynein complex"/>
    <property type="evidence" value="ECO:0007669"/>
    <property type="project" value="InterPro"/>
</dbReference>
<dbReference type="GO" id="GO:0007017">
    <property type="term" value="P:microtubule-based process"/>
    <property type="evidence" value="ECO:0007669"/>
    <property type="project" value="InterPro"/>
</dbReference>
<dbReference type="Pfam" id="PF01221">
    <property type="entry name" value="Dynein_light"/>
    <property type="match status" value="1"/>
</dbReference>
<dbReference type="SUPFAM" id="SSF54648">
    <property type="entry name" value="DLC"/>
    <property type="match status" value="1"/>
</dbReference>
<protein>
    <submittedName>
        <fullName evidence="1">Uncharacterized protein</fullName>
    </submittedName>
</protein>
<reference evidence="1 2" key="1">
    <citation type="submission" date="2020-10" db="EMBL/GenBank/DDBJ databases">
        <title>The Coptis chinensis genome and diversification of protoberbering-type alkaloids.</title>
        <authorList>
            <person name="Wang B."/>
            <person name="Shu S."/>
            <person name="Song C."/>
            <person name="Liu Y."/>
        </authorList>
    </citation>
    <scope>NUCLEOTIDE SEQUENCE [LARGE SCALE GENOMIC DNA]</scope>
    <source>
        <strain evidence="1">HL-2020</strain>
        <tissue evidence="1">Leaf</tissue>
    </source>
</reference>
<dbReference type="Gene3D" id="3.30.740.10">
    <property type="entry name" value="Protein Inhibitor Of Neuronal Nitric Oxide Synthase"/>
    <property type="match status" value="1"/>
</dbReference>
<organism evidence="1 2">
    <name type="scientific">Coptis chinensis</name>
    <dbReference type="NCBI Taxonomy" id="261450"/>
    <lineage>
        <taxon>Eukaryota</taxon>
        <taxon>Viridiplantae</taxon>
        <taxon>Streptophyta</taxon>
        <taxon>Embryophyta</taxon>
        <taxon>Tracheophyta</taxon>
        <taxon>Spermatophyta</taxon>
        <taxon>Magnoliopsida</taxon>
        <taxon>Ranunculales</taxon>
        <taxon>Ranunculaceae</taxon>
        <taxon>Coptidoideae</taxon>
        <taxon>Coptis</taxon>
    </lineage>
</organism>
<dbReference type="Proteomes" id="UP000631114">
    <property type="component" value="Unassembled WGS sequence"/>
</dbReference>
<dbReference type="AlphaFoldDB" id="A0A835ISH6"/>